<dbReference type="PaxDb" id="547559-Nmag_0641"/>
<dbReference type="AlphaFoldDB" id="D3SZ92"/>
<evidence type="ECO:0000256" key="1">
    <source>
        <dbReference type="SAM" id="MobiDB-lite"/>
    </source>
</evidence>
<sequence>MRWGLSNHSNYSTHRRLVRALILSQLTTYHPQPRSRSDVRRTQPHLTDPPSPTDRCPGFPVLAPESQHCALWRRTVMGWPLTTGAIQSRTQLSKLIPTWYQLPVEATNEKAYTETLDNRRWNWNERESKRHGYSHTGTRVTPAEALSRLRWRRFDPGVQRRVPLGVFGLRCARNRIPIPFGRVGRDPTAASVSLSQRIDFSAHLQSRPASSICRMGCRDEALLVVAADSGGVRWIDQS</sequence>
<accession>D3SZ92</accession>
<proteinExistence type="predicted"/>
<dbReference type="HOGENOM" id="CLU_1163826_0_0_2"/>
<keyword evidence="3" id="KW-1185">Reference proteome</keyword>
<reference evidence="3" key="1">
    <citation type="submission" date="2010-02" db="EMBL/GenBank/DDBJ databases">
        <title>Complete sequence of chromosome of Natrialba magadii ATCC 43099.</title>
        <authorList>
            <consortium name="US DOE Joint Genome Institute"/>
            <person name="Lucas S."/>
            <person name="Copeland A."/>
            <person name="Lapidus A."/>
            <person name="Cheng J.-F."/>
            <person name="Bruce D."/>
            <person name="Goodwin L."/>
            <person name="Pitluck S."/>
            <person name="Davenport K."/>
            <person name="Saunders E."/>
            <person name="Detter J.C."/>
            <person name="Han C."/>
            <person name="Tapia R."/>
            <person name="Land M."/>
            <person name="Hauser L."/>
            <person name="Kyrpides N."/>
            <person name="Mikhailova N."/>
            <person name="De Castro R.E."/>
            <person name="Maupin-Furlow J.A."/>
            <person name="Woyke T."/>
        </authorList>
    </citation>
    <scope>NUCLEOTIDE SEQUENCE [LARGE SCALE GENOMIC DNA]</scope>
    <source>
        <strain evidence="3">ATCC 43099 / DSM 3394 / CCM 3739 / CIP 104546 / IAM 13178 / JCM 8861 / NBRC 102185 / NCIMB 2190 / MS3</strain>
    </source>
</reference>
<organism evidence="2 3">
    <name type="scientific">Natrialba magadii (strain ATCC 43099 / DSM 3394 / CCM 3739 / CIP 104546 / IAM 13178 / JCM 8861 / NBRC 102185 / NCIMB 2190 / MS3)</name>
    <name type="common">Natronobacterium magadii</name>
    <dbReference type="NCBI Taxonomy" id="547559"/>
    <lineage>
        <taxon>Archaea</taxon>
        <taxon>Methanobacteriati</taxon>
        <taxon>Methanobacteriota</taxon>
        <taxon>Stenosarchaea group</taxon>
        <taxon>Halobacteria</taxon>
        <taxon>Halobacteriales</taxon>
        <taxon>Natrialbaceae</taxon>
        <taxon>Natrialba</taxon>
    </lineage>
</organism>
<evidence type="ECO:0000313" key="2">
    <source>
        <dbReference type="EMBL" id="ADD04226.1"/>
    </source>
</evidence>
<gene>
    <name evidence="2" type="ordered locus">Nmag_0641</name>
</gene>
<name>D3SZ92_NATMM</name>
<dbReference type="STRING" id="547559.Nmag_0641"/>
<dbReference type="Proteomes" id="UP000001879">
    <property type="component" value="Chromosome"/>
</dbReference>
<reference evidence="2 3" key="2">
    <citation type="journal article" date="2012" name="BMC Genomics">
        <title>A comparative genomics perspective on the genetic content of the alkaliphilic haloarchaeon Natrialba magadii ATCC 43099T.</title>
        <authorList>
            <person name="Siddaramappa S."/>
            <person name="Challacombe J.F."/>
            <person name="Decastro R.E."/>
            <person name="Pfeiffer F."/>
            <person name="Sastre D.E."/>
            <person name="Gimenez M.I."/>
            <person name="Paggi R.A."/>
            <person name="Detter J.C."/>
            <person name="Davenport K.W."/>
            <person name="Goodwin L.A."/>
            <person name="Kyrpides N."/>
            <person name="Tapia R."/>
            <person name="Pitluck S."/>
            <person name="Lucas S."/>
            <person name="Woyke T."/>
            <person name="Maupin-Furlow J.A."/>
        </authorList>
    </citation>
    <scope>NUCLEOTIDE SEQUENCE [LARGE SCALE GENOMIC DNA]</scope>
    <source>
        <strain evidence="3">ATCC 43099 / DSM 3394 / CCM 3739 / CIP 104546 / IAM 13178 / JCM 8861 / NBRC 102185 / NCIMB 2190 / MS3</strain>
    </source>
</reference>
<protein>
    <submittedName>
        <fullName evidence="2">Uncharacterized protein</fullName>
    </submittedName>
</protein>
<dbReference type="EMBL" id="CP001932">
    <property type="protein sequence ID" value="ADD04226.1"/>
    <property type="molecule type" value="Genomic_DNA"/>
</dbReference>
<evidence type="ECO:0000313" key="3">
    <source>
        <dbReference type="Proteomes" id="UP000001879"/>
    </source>
</evidence>
<dbReference type="KEGG" id="nmg:Nmag_0641"/>
<feature type="region of interest" description="Disordered" evidence="1">
    <location>
        <begin position="31"/>
        <end position="56"/>
    </location>
</feature>